<proteinExistence type="predicted"/>
<dbReference type="InterPro" id="IPR035985">
    <property type="entry name" value="Ubiquitin-activating_enz"/>
</dbReference>
<organism evidence="2 3">
    <name type="scientific">Candidatus Harrisonbacteria bacterium RIFCSPLOWO2_01_FULL_44_18</name>
    <dbReference type="NCBI Taxonomy" id="1798407"/>
    <lineage>
        <taxon>Bacteria</taxon>
        <taxon>Candidatus Harrisoniibacteriota</taxon>
    </lineage>
</organism>
<dbReference type="PANTHER" id="PTHR43267:SF3">
    <property type="entry name" value="THIF PROTEIN"/>
    <property type="match status" value="1"/>
</dbReference>
<dbReference type="InterPro" id="IPR000594">
    <property type="entry name" value="ThiF_NAD_FAD-bd"/>
</dbReference>
<dbReference type="SUPFAM" id="SSF69572">
    <property type="entry name" value="Activating enzymes of the ubiquitin-like proteins"/>
    <property type="match status" value="1"/>
</dbReference>
<dbReference type="CDD" id="cd01483">
    <property type="entry name" value="E1_enzyme_family"/>
    <property type="match status" value="1"/>
</dbReference>
<accession>A0A1G1ZN64</accession>
<dbReference type="InterPro" id="IPR045886">
    <property type="entry name" value="ThiF/MoeB/HesA"/>
</dbReference>
<gene>
    <name evidence="2" type="ORF">A3A16_01140</name>
</gene>
<name>A0A1G1ZN64_9BACT</name>
<dbReference type="AlphaFoldDB" id="A0A1G1ZN64"/>
<dbReference type="Proteomes" id="UP000177942">
    <property type="component" value="Unassembled WGS sequence"/>
</dbReference>
<dbReference type="Gene3D" id="3.40.50.720">
    <property type="entry name" value="NAD(P)-binding Rossmann-like Domain"/>
    <property type="match status" value="1"/>
</dbReference>
<sequence length="388" mass="44234">MNDGRGRKYYEYDGMPEILDSKNVSCLDSGDFIANGKVIKSSQVYDLFQPTVDGLLQDLIPNTPLADKFAAYIENENPESVWFFYPNDEDLVKFTAPFWHRMALLARNSYLLRDPKGALSWDEIRKIFDNAVIAVAGCSVGNSIIHAMVRDIRPNHFKIADLHKYKLTNANRVFLGYKDFGQNKAVVTAKQIHAIDPFMKISVYAEGVHEKYIHDFLAGNPALDEPRATILVEEVDDPETKIRLRETARQNKIPVVMASDLGSGVQIDIRRFDLDDKLSLAPFVEDDRLYSALNEWKKDMGSKQKLFEFYYTMIGRRSETKLPEFSSVAWRKIPLLFGGVAQLGSTVMTAGGLMGETVARLLLGWNLSERRFLVKHTFEVFEEKEKKQ</sequence>
<feature type="domain" description="THIF-type NAD/FAD binding fold" evidence="1">
    <location>
        <begin position="153"/>
        <end position="368"/>
    </location>
</feature>
<protein>
    <recommendedName>
        <fullName evidence="1">THIF-type NAD/FAD binding fold domain-containing protein</fullName>
    </recommendedName>
</protein>
<evidence type="ECO:0000259" key="1">
    <source>
        <dbReference type="Pfam" id="PF00899"/>
    </source>
</evidence>
<dbReference type="STRING" id="1798407.A3A16_01140"/>
<dbReference type="GO" id="GO:0061503">
    <property type="term" value="F:tRNA threonylcarbamoyladenosine dehydratase"/>
    <property type="evidence" value="ECO:0007669"/>
    <property type="project" value="TreeGrafter"/>
</dbReference>
<dbReference type="EMBL" id="MHJJ01000005">
    <property type="protein sequence ID" value="OGY65975.1"/>
    <property type="molecule type" value="Genomic_DNA"/>
</dbReference>
<dbReference type="PANTHER" id="PTHR43267">
    <property type="entry name" value="TRNA THREONYLCARBAMOYLADENOSINE DEHYDRATASE"/>
    <property type="match status" value="1"/>
</dbReference>
<dbReference type="GO" id="GO:0061504">
    <property type="term" value="P:cyclic threonylcarbamoyladenosine biosynthetic process"/>
    <property type="evidence" value="ECO:0007669"/>
    <property type="project" value="TreeGrafter"/>
</dbReference>
<dbReference type="Pfam" id="PF00899">
    <property type="entry name" value="ThiF"/>
    <property type="match status" value="1"/>
</dbReference>
<evidence type="ECO:0000313" key="2">
    <source>
        <dbReference type="EMBL" id="OGY65975.1"/>
    </source>
</evidence>
<reference evidence="2 3" key="1">
    <citation type="journal article" date="2016" name="Nat. Commun.">
        <title>Thousands of microbial genomes shed light on interconnected biogeochemical processes in an aquifer system.</title>
        <authorList>
            <person name="Anantharaman K."/>
            <person name="Brown C.T."/>
            <person name="Hug L.A."/>
            <person name="Sharon I."/>
            <person name="Castelle C.J."/>
            <person name="Probst A.J."/>
            <person name="Thomas B.C."/>
            <person name="Singh A."/>
            <person name="Wilkins M.J."/>
            <person name="Karaoz U."/>
            <person name="Brodie E.L."/>
            <person name="Williams K.H."/>
            <person name="Hubbard S.S."/>
            <person name="Banfield J.F."/>
        </authorList>
    </citation>
    <scope>NUCLEOTIDE SEQUENCE [LARGE SCALE GENOMIC DNA]</scope>
</reference>
<evidence type="ECO:0000313" key="3">
    <source>
        <dbReference type="Proteomes" id="UP000177942"/>
    </source>
</evidence>
<dbReference type="GO" id="GO:0008641">
    <property type="term" value="F:ubiquitin-like modifier activating enzyme activity"/>
    <property type="evidence" value="ECO:0007669"/>
    <property type="project" value="InterPro"/>
</dbReference>
<comment type="caution">
    <text evidence="2">The sequence shown here is derived from an EMBL/GenBank/DDBJ whole genome shotgun (WGS) entry which is preliminary data.</text>
</comment>